<dbReference type="Proteomes" id="UP000017819">
    <property type="component" value="Unassembled WGS sequence"/>
</dbReference>
<protein>
    <submittedName>
        <fullName evidence="5">NUDIX hydrolase</fullName>
    </submittedName>
</protein>
<dbReference type="eggNOG" id="COG1051">
    <property type="taxonomic scope" value="Bacteria"/>
</dbReference>
<dbReference type="SUPFAM" id="SSF55811">
    <property type="entry name" value="Nudix"/>
    <property type="match status" value="1"/>
</dbReference>
<keyword evidence="2 3" id="KW-0378">Hydrolase</keyword>
<evidence type="ECO:0000259" key="4">
    <source>
        <dbReference type="PROSITE" id="PS51462"/>
    </source>
</evidence>
<comment type="similarity">
    <text evidence="3">Belongs to the Nudix hydrolase family.</text>
</comment>
<dbReference type="PANTHER" id="PTHR43736:SF1">
    <property type="entry name" value="DIHYDRONEOPTERIN TRIPHOSPHATE DIPHOSPHATASE"/>
    <property type="match status" value="1"/>
</dbReference>
<evidence type="ECO:0000256" key="1">
    <source>
        <dbReference type="ARBA" id="ARBA00001946"/>
    </source>
</evidence>
<reference evidence="5 6" key="1">
    <citation type="journal article" date="2014" name="Genome Announc.">
        <title>Draft Genome Sequence of Lutibaculum baratangense Strain AMV1T, Isolated from a Mud Volcano in Andamans, India.</title>
        <authorList>
            <person name="Singh A."/>
            <person name="Sreenivas A."/>
            <person name="Sathyanarayana Reddy G."/>
            <person name="Pinnaka A.K."/>
            <person name="Shivaji S."/>
        </authorList>
    </citation>
    <scope>NUCLEOTIDE SEQUENCE [LARGE SCALE GENOMIC DNA]</scope>
    <source>
        <strain evidence="5 6">AMV1</strain>
    </source>
</reference>
<evidence type="ECO:0000256" key="3">
    <source>
        <dbReference type="RuleBase" id="RU003476"/>
    </source>
</evidence>
<dbReference type="PROSITE" id="PS51462">
    <property type="entry name" value="NUDIX"/>
    <property type="match status" value="1"/>
</dbReference>
<evidence type="ECO:0000313" key="5">
    <source>
        <dbReference type="EMBL" id="ESR24758.1"/>
    </source>
</evidence>
<evidence type="ECO:0000256" key="2">
    <source>
        <dbReference type="ARBA" id="ARBA00022801"/>
    </source>
</evidence>
<dbReference type="InterPro" id="IPR020476">
    <property type="entry name" value="Nudix_hydrolase"/>
</dbReference>
<sequence>MAVFREDQVLLAQRDNPPLRNLWSLPGGIVEIGETVAQAALRELAEETGISAKVVGTAGYVDIIARNGEGMVERHYVVLALAALYVSGEPHAGEATKAVRWVHPQQLGELPMTEGAADIIREAAAIVGTGEALTSQEQSR</sequence>
<dbReference type="PANTHER" id="PTHR43736">
    <property type="entry name" value="ADP-RIBOSE PYROPHOSPHATASE"/>
    <property type="match status" value="1"/>
</dbReference>
<keyword evidence="6" id="KW-1185">Reference proteome</keyword>
<dbReference type="CDD" id="cd04673">
    <property type="entry name" value="NUDIX_ADPRase"/>
    <property type="match status" value="1"/>
</dbReference>
<comment type="caution">
    <text evidence="5">The sequence shown here is derived from an EMBL/GenBank/DDBJ whole genome shotgun (WGS) entry which is preliminary data.</text>
</comment>
<name>V4TEY8_9HYPH</name>
<dbReference type="AlphaFoldDB" id="V4TEY8"/>
<accession>V4TEY8</accession>
<organism evidence="5 6">
    <name type="scientific">Lutibaculum baratangense AMV1</name>
    <dbReference type="NCBI Taxonomy" id="631454"/>
    <lineage>
        <taxon>Bacteria</taxon>
        <taxon>Pseudomonadati</taxon>
        <taxon>Pseudomonadota</taxon>
        <taxon>Alphaproteobacteria</taxon>
        <taxon>Hyphomicrobiales</taxon>
        <taxon>Tepidamorphaceae</taxon>
        <taxon>Lutibaculum</taxon>
    </lineage>
</organism>
<dbReference type="GO" id="GO:0016787">
    <property type="term" value="F:hydrolase activity"/>
    <property type="evidence" value="ECO:0007669"/>
    <property type="project" value="UniProtKB-KW"/>
</dbReference>
<dbReference type="Gene3D" id="3.90.79.10">
    <property type="entry name" value="Nucleoside Triphosphate Pyrophosphohydrolase"/>
    <property type="match status" value="1"/>
</dbReference>
<dbReference type="InterPro" id="IPR015797">
    <property type="entry name" value="NUDIX_hydrolase-like_dom_sf"/>
</dbReference>
<dbReference type="PRINTS" id="PR00502">
    <property type="entry name" value="NUDIXFAMILY"/>
</dbReference>
<proteinExistence type="inferred from homology"/>
<dbReference type="EMBL" id="AWXZ01000029">
    <property type="protein sequence ID" value="ESR24758.1"/>
    <property type="molecule type" value="Genomic_DNA"/>
</dbReference>
<comment type="cofactor">
    <cofactor evidence="1">
        <name>Mg(2+)</name>
        <dbReference type="ChEBI" id="CHEBI:18420"/>
    </cofactor>
</comment>
<dbReference type="PROSITE" id="PS00893">
    <property type="entry name" value="NUDIX_BOX"/>
    <property type="match status" value="1"/>
</dbReference>
<dbReference type="InterPro" id="IPR000086">
    <property type="entry name" value="NUDIX_hydrolase_dom"/>
</dbReference>
<dbReference type="STRING" id="631454.N177_2081"/>
<gene>
    <name evidence="5" type="ORF">N177_2081</name>
</gene>
<dbReference type="InterPro" id="IPR020084">
    <property type="entry name" value="NUDIX_hydrolase_CS"/>
</dbReference>
<dbReference type="Pfam" id="PF00293">
    <property type="entry name" value="NUDIX"/>
    <property type="match status" value="1"/>
</dbReference>
<feature type="domain" description="Nudix hydrolase" evidence="4">
    <location>
        <begin position="1"/>
        <end position="124"/>
    </location>
</feature>
<evidence type="ECO:0000313" key="6">
    <source>
        <dbReference type="Proteomes" id="UP000017819"/>
    </source>
</evidence>